<dbReference type="EMBL" id="JABFAD010000004">
    <property type="protein sequence ID" value="MBA0797335.1"/>
    <property type="molecule type" value="Genomic_DNA"/>
</dbReference>
<keyword evidence="5" id="KW-1185">Reference proteome</keyword>
<dbReference type="InterPro" id="IPR018200">
    <property type="entry name" value="USP_CS"/>
</dbReference>
<sequence length="1017" mass="112819">MISNTELRIEAEMEERSDLGNGSLDSASISFDISKKKIEFHPARKPFNAFKSCDDGDFRIETLNTGSDTKRVNGVGSDLLSAKGRKADGTDMWETGLDPILGLKSSFRKIGAGLENLGNTCFLNSVLQCLTYTEPLVAYLQSGTHQSSCEQNYDLFSLLFFSSCRIAGFCALCAIQKHVNRALQSTGRILAPKDLVSNLRCILFVCHITDYSDIQLSYRICDLNSWLGISRNFRNSRQEDAHEYMVNLLESMHKCCLPLGVSSESPSSYEKSLVHKIFGGRLRSQVKCMQCSYCSNTFDPFLDLSLEIVKADSLHKALKNFTAAELLDGGERQYQCQRCKQKVKAIKQLTVYNAPHVLTIHLKRFRAYDFGQKIDRKVEFGPTLDMKPFVSGSNVTFCCEEPRLEKLSLLDLQEGDLKYTLYGVLVHCGWSTHSGHYYCFVRTSSGMWYSLDDNRVVQVSERTVLEQKAYMLFYVRDRRNTAPRKATGILQRDNLKANVNGRSVLNQNLKEHMQTCSVGKKLSASGTCAAMTPKVTVNGDLSKETIMKEVPSLQNHVMAEGSVLKESIFPPFNVPSKDSSEACSSNLVQGEDLQPSACSVGGNLGSSKTENSTVTAGGKDSDCNERGNTKGGFEIPVTLSPNCGGFQNSGTAKIASKETLQKISCASKIEVSSTVALEDLIEKAVKKVPDKALSMSTTSETSKNAQATMSLDKPICNSSQAGDVSSHSTIDKTVNERGDNSSEKKIFESPSSIPNGSLEIKAPCKKPTKKHLKRQLRNMHIGIKLKIFRAFLHMHSKKKHKKSKKRTLKAHVLLKDNLLDKDCFPSALGSSTSEKFSTISLGLIHHRRKKAANKIVNINSGSLMNNNINGEVKERIYQNGTVLASDQQAERSSGSVLEANWHNSREIGSFKDGKTGSSPNRHVLTKGLGETAVARWNDMDIVSPAQTIEANDSESKGIGYVPDEWDEEYDRGKRKKIRQNKHKFGGANLFQQIATKKTRFKKAKLDHSKSENRPFRI</sequence>
<feature type="compositionally biased region" description="Basic and acidic residues" evidence="2">
    <location>
        <begin position="729"/>
        <end position="747"/>
    </location>
</feature>
<evidence type="ECO:0000256" key="1">
    <source>
        <dbReference type="ARBA" id="ARBA00009085"/>
    </source>
</evidence>
<dbReference type="CDD" id="cd02661">
    <property type="entry name" value="Peptidase_C19E"/>
    <property type="match status" value="1"/>
</dbReference>
<evidence type="ECO:0000313" key="4">
    <source>
        <dbReference type="EMBL" id="MBA0797335.1"/>
    </source>
</evidence>
<name>A0A7J9GKK7_9ROSI</name>
<feature type="region of interest" description="Disordered" evidence="2">
    <location>
        <begin position="718"/>
        <end position="752"/>
    </location>
</feature>
<dbReference type="PROSITE" id="PS50235">
    <property type="entry name" value="USP_3"/>
    <property type="match status" value="1"/>
</dbReference>
<dbReference type="AlphaFoldDB" id="A0A7J9GKK7"/>
<dbReference type="GO" id="GO:0005634">
    <property type="term" value="C:nucleus"/>
    <property type="evidence" value="ECO:0007669"/>
    <property type="project" value="TreeGrafter"/>
</dbReference>
<feature type="compositionally biased region" description="Polar residues" evidence="2">
    <location>
        <begin position="718"/>
        <end position="728"/>
    </location>
</feature>
<dbReference type="InterPro" id="IPR028889">
    <property type="entry name" value="USP"/>
</dbReference>
<comment type="similarity">
    <text evidence="1">Belongs to the peptidase C19 family.</text>
</comment>
<dbReference type="InterPro" id="IPR001394">
    <property type="entry name" value="Peptidase_C19_UCH"/>
</dbReference>
<dbReference type="InterPro" id="IPR050164">
    <property type="entry name" value="Peptidase_C19"/>
</dbReference>
<comment type="caution">
    <text evidence="4">The sequence shown here is derived from an EMBL/GenBank/DDBJ whole genome shotgun (WGS) entry which is preliminary data.</text>
</comment>
<dbReference type="PANTHER" id="PTHR24006">
    <property type="entry name" value="UBIQUITIN CARBOXYL-TERMINAL HYDROLASE"/>
    <property type="match status" value="1"/>
</dbReference>
<dbReference type="GO" id="GO:0005829">
    <property type="term" value="C:cytosol"/>
    <property type="evidence" value="ECO:0007669"/>
    <property type="project" value="TreeGrafter"/>
</dbReference>
<dbReference type="SUPFAM" id="SSF54001">
    <property type="entry name" value="Cysteine proteinases"/>
    <property type="match status" value="1"/>
</dbReference>
<protein>
    <recommendedName>
        <fullName evidence="3">USP domain-containing protein</fullName>
    </recommendedName>
</protein>
<dbReference type="InterPro" id="IPR038765">
    <property type="entry name" value="Papain-like_cys_pep_sf"/>
</dbReference>
<organism evidence="4 5">
    <name type="scientific">Gossypium harknessii</name>
    <dbReference type="NCBI Taxonomy" id="34285"/>
    <lineage>
        <taxon>Eukaryota</taxon>
        <taxon>Viridiplantae</taxon>
        <taxon>Streptophyta</taxon>
        <taxon>Embryophyta</taxon>
        <taxon>Tracheophyta</taxon>
        <taxon>Spermatophyta</taxon>
        <taxon>Magnoliopsida</taxon>
        <taxon>eudicotyledons</taxon>
        <taxon>Gunneridae</taxon>
        <taxon>Pentapetalae</taxon>
        <taxon>rosids</taxon>
        <taxon>malvids</taxon>
        <taxon>Malvales</taxon>
        <taxon>Malvaceae</taxon>
        <taxon>Malvoideae</taxon>
        <taxon>Gossypium</taxon>
    </lineage>
</organism>
<proteinExistence type="inferred from homology"/>
<feature type="region of interest" description="Disordered" evidence="2">
    <location>
        <begin position="998"/>
        <end position="1017"/>
    </location>
</feature>
<accession>A0A7J9GKK7</accession>
<dbReference type="OrthoDB" id="420187at2759"/>
<dbReference type="PROSITE" id="PS00972">
    <property type="entry name" value="USP_1"/>
    <property type="match status" value="1"/>
</dbReference>
<feature type="compositionally biased region" description="Basic and acidic residues" evidence="2">
    <location>
        <begin position="1003"/>
        <end position="1017"/>
    </location>
</feature>
<gene>
    <name evidence="4" type="ORF">Gohar_008047</name>
</gene>
<dbReference type="GO" id="GO:0004843">
    <property type="term" value="F:cysteine-type deubiquitinase activity"/>
    <property type="evidence" value="ECO:0007669"/>
    <property type="project" value="InterPro"/>
</dbReference>
<feature type="domain" description="USP" evidence="3">
    <location>
        <begin position="112"/>
        <end position="477"/>
    </location>
</feature>
<evidence type="ECO:0000259" key="3">
    <source>
        <dbReference type="PROSITE" id="PS50235"/>
    </source>
</evidence>
<dbReference type="PANTHER" id="PTHR24006:SF663">
    <property type="entry name" value="UBIQUITIN CARBOXYL-TERMINAL HYDROLASE 23"/>
    <property type="match status" value="1"/>
</dbReference>
<dbReference type="Gene3D" id="3.90.70.10">
    <property type="entry name" value="Cysteine proteinases"/>
    <property type="match status" value="1"/>
</dbReference>
<evidence type="ECO:0000313" key="5">
    <source>
        <dbReference type="Proteomes" id="UP000593560"/>
    </source>
</evidence>
<dbReference type="Proteomes" id="UP000593560">
    <property type="component" value="Unassembled WGS sequence"/>
</dbReference>
<dbReference type="GO" id="GO:0016579">
    <property type="term" value="P:protein deubiquitination"/>
    <property type="evidence" value="ECO:0007669"/>
    <property type="project" value="InterPro"/>
</dbReference>
<reference evidence="4 5" key="1">
    <citation type="journal article" date="2019" name="Genome Biol. Evol.">
        <title>Insights into the evolution of the New World diploid cottons (Gossypium, subgenus Houzingenia) based on genome sequencing.</title>
        <authorList>
            <person name="Grover C.E."/>
            <person name="Arick M.A. 2nd"/>
            <person name="Thrash A."/>
            <person name="Conover J.L."/>
            <person name="Sanders W.S."/>
            <person name="Peterson D.G."/>
            <person name="Frelichowski J.E."/>
            <person name="Scheffler J.A."/>
            <person name="Scheffler B.E."/>
            <person name="Wendel J.F."/>
        </authorList>
    </citation>
    <scope>NUCLEOTIDE SEQUENCE [LARGE SCALE GENOMIC DNA]</scope>
    <source>
        <strain evidence="4">0</strain>
        <tissue evidence="4">Leaf</tissue>
    </source>
</reference>
<dbReference type="PROSITE" id="PS00973">
    <property type="entry name" value="USP_2"/>
    <property type="match status" value="1"/>
</dbReference>
<feature type="region of interest" description="Disordered" evidence="2">
    <location>
        <begin position="600"/>
        <end position="626"/>
    </location>
</feature>
<evidence type="ECO:0000256" key="2">
    <source>
        <dbReference type="SAM" id="MobiDB-lite"/>
    </source>
</evidence>
<dbReference type="Pfam" id="PF00443">
    <property type="entry name" value="UCH"/>
    <property type="match status" value="1"/>
</dbReference>
<feature type="compositionally biased region" description="Polar residues" evidence="2">
    <location>
        <begin position="605"/>
        <end position="615"/>
    </location>
</feature>